<sequence>MSGLSILENEWVVVCDGGKALVLQNDGDAKSPNLKTIEVFEQKAQPTRELGTDAPGRSHAAGHIRTTFEQTDWHDQAEQEFLTRLVRHLDDVLGADKTRSVIMVAPPRALGMLRSAYSETLKNAIRAELDKDLVKMPVYEIEKLLLRH</sequence>
<dbReference type="AlphaFoldDB" id="A0A231MZI1"/>
<dbReference type="InterPro" id="IPR019291">
    <property type="entry name" value="Host_attachment_protein"/>
</dbReference>
<organism evidence="1 2">
    <name type="scientific">Zobellella denitrificans</name>
    <dbReference type="NCBI Taxonomy" id="347534"/>
    <lineage>
        <taxon>Bacteria</taxon>
        <taxon>Pseudomonadati</taxon>
        <taxon>Pseudomonadota</taxon>
        <taxon>Gammaproteobacteria</taxon>
        <taxon>Aeromonadales</taxon>
        <taxon>Aeromonadaceae</taxon>
        <taxon>Zobellella</taxon>
    </lineage>
</organism>
<dbReference type="EMBL" id="CP012621">
    <property type="protein sequence ID" value="ATG75483.1"/>
    <property type="molecule type" value="Genomic_DNA"/>
</dbReference>
<dbReference type="Proteomes" id="UP000217763">
    <property type="component" value="Chromosome"/>
</dbReference>
<evidence type="ECO:0000313" key="2">
    <source>
        <dbReference type="Proteomes" id="UP000217763"/>
    </source>
</evidence>
<dbReference type="RefSeq" id="WP_094039340.1">
    <property type="nucleotide sequence ID" value="NZ_CP012621.1"/>
</dbReference>
<protein>
    <submittedName>
        <fullName evidence="1">Host attachment protein</fullName>
    </submittedName>
</protein>
<name>A0A231MZI1_9GAMM</name>
<dbReference type="KEGG" id="zdf:AN401_17880"/>
<proteinExistence type="predicted"/>
<reference evidence="2" key="1">
    <citation type="submission" date="2015-09" db="EMBL/GenBank/DDBJ databases">
        <authorList>
            <person name="Shao Z."/>
            <person name="Wang L."/>
        </authorList>
    </citation>
    <scope>NUCLEOTIDE SEQUENCE [LARGE SCALE GENOMIC DNA]</scope>
    <source>
        <strain evidence="2">F13-1</strain>
    </source>
</reference>
<dbReference type="Pfam" id="PF10116">
    <property type="entry name" value="Host_attach"/>
    <property type="match status" value="1"/>
</dbReference>
<gene>
    <name evidence="1" type="ORF">AN401_17880</name>
</gene>
<dbReference type="OrthoDB" id="329419at2"/>
<accession>A0A231MZI1</accession>
<evidence type="ECO:0000313" key="1">
    <source>
        <dbReference type="EMBL" id="ATG75483.1"/>
    </source>
</evidence>
<keyword evidence="2" id="KW-1185">Reference proteome</keyword>